<feature type="compositionally biased region" description="Low complexity" evidence="5">
    <location>
        <begin position="393"/>
        <end position="404"/>
    </location>
</feature>
<proteinExistence type="inferred from homology"/>
<dbReference type="OrthoDB" id="201153at2759"/>
<keyword evidence="2" id="KW-0808">Transferase</keyword>
<dbReference type="InterPro" id="IPR051409">
    <property type="entry name" value="Atypical_kinase_ADCK"/>
</dbReference>
<dbReference type="GO" id="GO:0006744">
    <property type="term" value="P:ubiquinone biosynthetic process"/>
    <property type="evidence" value="ECO:0007669"/>
    <property type="project" value="TreeGrafter"/>
</dbReference>
<feature type="region of interest" description="Disordered" evidence="5">
    <location>
        <begin position="279"/>
        <end position="360"/>
    </location>
</feature>
<dbReference type="CDD" id="cd13970">
    <property type="entry name" value="ABC1_ADCK3"/>
    <property type="match status" value="1"/>
</dbReference>
<dbReference type="Gene3D" id="1.10.510.10">
    <property type="entry name" value="Transferase(Phosphotransferase) domain 1"/>
    <property type="match status" value="1"/>
</dbReference>
<organism evidence="7 8">
    <name type="scientific">Chlamydomonas schloesseri</name>
    <dbReference type="NCBI Taxonomy" id="2026947"/>
    <lineage>
        <taxon>Eukaryota</taxon>
        <taxon>Viridiplantae</taxon>
        <taxon>Chlorophyta</taxon>
        <taxon>core chlorophytes</taxon>
        <taxon>Chlorophyceae</taxon>
        <taxon>CS clade</taxon>
        <taxon>Chlamydomonadales</taxon>
        <taxon>Chlamydomonadaceae</taxon>
        <taxon>Chlamydomonas</taxon>
    </lineage>
</organism>
<reference evidence="7" key="1">
    <citation type="journal article" date="2020" name="bioRxiv">
        <title>Comparative genomics of Chlamydomonas.</title>
        <authorList>
            <person name="Craig R.J."/>
            <person name="Hasan A.R."/>
            <person name="Ness R.W."/>
            <person name="Keightley P.D."/>
        </authorList>
    </citation>
    <scope>NUCLEOTIDE SEQUENCE</scope>
    <source>
        <strain evidence="7">CCAP 11/173</strain>
    </source>
</reference>
<feature type="compositionally biased region" description="Low complexity" evidence="5">
    <location>
        <begin position="323"/>
        <end position="333"/>
    </location>
</feature>
<dbReference type="AlphaFoldDB" id="A0A835SN32"/>
<feature type="region of interest" description="Disordered" evidence="5">
    <location>
        <begin position="391"/>
        <end position="417"/>
    </location>
</feature>
<comment type="caution">
    <text evidence="7">The sequence shown here is derived from an EMBL/GenBank/DDBJ whole genome shotgun (WGS) entry which is preliminary data.</text>
</comment>
<dbReference type="GO" id="GO:0016740">
    <property type="term" value="F:transferase activity"/>
    <property type="evidence" value="ECO:0007669"/>
    <property type="project" value="UniProtKB-KW"/>
</dbReference>
<comment type="similarity">
    <text evidence="1">Belongs to the protein kinase superfamily. ADCK protein kinase family.</text>
</comment>
<evidence type="ECO:0000313" key="7">
    <source>
        <dbReference type="EMBL" id="KAG2422946.1"/>
    </source>
</evidence>
<dbReference type="PANTHER" id="PTHR43851:SF3">
    <property type="entry name" value="COENZYME Q8"/>
    <property type="match status" value="1"/>
</dbReference>
<dbReference type="Pfam" id="PF03109">
    <property type="entry name" value="ABC1"/>
    <property type="match status" value="1"/>
</dbReference>
<evidence type="ECO:0000256" key="4">
    <source>
        <dbReference type="ARBA" id="ARBA00022840"/>
    </source>
</evidence>
<evidence type="ECO:0000313" key="8">
    <source>
        <dbReference type="Proteomes" id="UP000613740"/>
    </source>
</evidence>
<feature type="compositionally biased region" description="Gly residues" evidence="5">
    <location>
        <begin position="405"/>
        <end position="417"/>
    </location>
</feature>
<keyword evidence="8" id="KW-1185">Reference proteome</keyword>
<feature type="region of interest" description="Disordered" evidence="5">
    <location>
        <begin position="84"/>
        <end position="106"/>
    </location>
</feature>
<dbReference type="SUPFAM" id="SSF56112">
    <property type="entry name" value="Protein kinase-like (PK-like)"/>
    <property type="match status" value="1"/>
</dbReference>
<accession>A0A835SN32</accession>
<evidence type="ECO:0000256" key="3">
    <source>
        <dbReference type="ARBA" id="ARBA00022741"/>
    </source>
</evidence>
<evidence type="ECO:0000259" key="6">
    <source>
        <dbReference type="Pfam" id="PF03109"/>
    </source>
</evidence>
<feature type="compositionally biased region" description="Low complexity" evidence="5">
    <location>
        <begin position="287"/>
        <end position="313"/>
    </location>
</feature>
<feature type="domain" description="ABC1 atypical kinase-like" evidence="6">
    <location>
        <begin position="473"/>
        <end position="717"/>
    </location>
</feature>
<dbReference type="GO" id="GO:0005524">
    <property type="term" value="F:ATP binding"/>
    <property type="evidence" value="ECO:0007669"/>
    <property type="project" value="UniProtKB-KW"/>
</dbReference>
<dbReference type="PANTHER" id="PTHR43851">
    <property type="match status" value="1"/>
</dbReference>
<feature type="compositionally biased region" description="Low complexity" evidence="5">
    <location>
        <begin position="84"/>
        <end position="102"/>
    </location>
</feature>
<keyword evidence="4" id="KW-0067">ATP-binding</keyword>
<name>A0A835SN32_9CHLO</name>
<gene>
    <name evidence="7" type="ORF">HYH02_015382</name>
</gene>
<protein>
    <recommendedName>
        <fullName evidence="6">ABC1 atypical kinase-like domain-containing protein</fullName>
    </recommendedName>
</protein>
<dbReference type="Proteomes" id="UP000613740">
    <property type="component" value="Unassembled WGS sequence"/>
</dbReference>
<evidence type="ECO:0000256" key="5">
    <source>
        <dbReference type="SAM" id="MobiDB-lite"/>
    </source>
</evidence>
<dbReference type="InterPro" id="IPR004147">
    <property type="entry name" value="ABC1_dom"/>
</dbReference>
<dbReference type="InterPro" id="IPR034646">
    <property type="entry name" value="ADCK3_dom"/>
</dbReference>
<dbReference type="InterPro" id="IPR011009">
    <property type="entry name" value="Kinase-like_dom_sf"/>
</dbReference>
<dbReference type="EMBL" id="JAEHOD010000181">
    <property type="protein sequence ID" value="KAG2422946.1"/>
    <property type="molecule type" value="Genomic_DNA"/>
</dbReference>
<sequence length="845" mass="87242">MSWLAPKQLEDASRILRGLALVASKMATESPLARRTAAADYQVALQYAAEVLQQQADAAAAGANVAGASAAAAPSAGSSATSADAAAASTPGSAPQAPSTPSYAAQASSPDVTASFASTSGAGLGVMGAAASAGAPAAALSQAVAAAATAAAESLGAATARSGGFGSLAPPSFASQGLSSPSHAFPARPEPLPAADVMAADAAPAAAALAHETGAAAAASPAAAAEAASNPAPAQPPLQAETPSATAAVAAALDDVPPPSARLPSVHDDVMVEAIATGPQRHVREGATAAAAAAEVEATVSGQQQQQPPLQHQQDQRHESQHAAAAAAAPEATGAGGVEAAPPPPPPLPQASRKLRERRVPESPIGRALGFAGLGASLILGSISDNITRAIRGPDTPGPDAATGAGAGGAGAGGTAARRGGGGGNAFLTEANAERLANALCRMRGAALKIGQMLSIQDESVLPPQVQAALERVRAGADVMPRSQLEGVLVAELGPDWQSRLAEFDWEPRAAASIGQVHTAVLKDGRRVAMKIQYPGVARSIESDVDNLMRLISVANVLPRGMYVENAVKVAKRELALECDYTYELACQQRFRALFAADPQLAAHFHVPDVVPQLSSARILTSEWVQGVPIDRVCELSQDVRDRVGSKLLRLTLRELFEWRFMQTDPNWGNFLYDPEADKLNLIDFGASKEYPEHFVTDYMRMVAACTERDRQGVIDMSVKLGFLTGDESEVMMDAHTQAGFIVGVPFAAKGVYDFGSHGGMTSRVSELGAVMLKHRLTPPPEEAYSLHRKLSGAFLACMKLKARVPCREMFYQVYHSKLGPFVPPRLSREEREAEAVAGGRRATA</sequence>
<keyword evidence="3" id="KW-0547">Nucleotide-binding</keyword>
<evidence type="ECO:0000256" key="1">
    <source>
        <dbReference type="ARBA" id="ARBA00009670"/>
    </source>
</evidence>
<evidence type="ECO:0000256" key="2">
    <source>
        <dbReference type="ARBA" id="ARBA00022679"/>
    </source>
</evidence>